<keyword evidence="1" id="KW-0805">Transcription regulation</keyword>
<gene>
    <name evidence="6" type="ORF">BES34_000315</name>
</gene>
<comment type="caution">
    <text evidence="6">The sequence shown here is derived from an EMBL/GenBank/DDBJ whole genome shotgun (WGS) entry which is preliminary data.</text>
</comment>
<keyword evidence="2" id="KW-0238">DNA-binding</keyword>
<dbReference type="SUPFAM" id="SSF51206">
    <property type="entry name" value="cAMP-binding domain-like"/>
    <property type="match status" value="1"/>
</dbReference>
<evidence type="ECO:0000256" key="2">
    <source>
        <dbReference type="ARBA" id="ARBA00023125"/>
    </source>
</evidence>
<reference evidence="6" key="1">
    <citation type="submission" date="2018-01" db="EMBL/GenBank/DDBJ databases">
        <title>Genomic characterization of Leptospira inadai serogroup Lyme isolated from captured rat in Brazil and comparative analysis with human reference strain.</title>
        <authorList>
            <person name="Moreno L.Z."/>
            <person name="Loureiro A.P."/>
            <person name="Miraglia F."/>
            <person name="Kremer F.S."/>
            <person name="Eslabao M.R."/>
            <person name="Dellagostin O.A."/>
            <person name="Lilenbaum W."/>
            <person name="Moreno A.M."/>
        </authorList>
    </citation>
    <scope>NUCLEOTIDE SEQUENCE [LARGE SCALE GENOMIC DNA]</scope>
    <source>
        <strain evidence="6">M34/99</strain>
    </source>
</reference>
<dbReference type="PANTHER" id="PTHR24567">
    <property type="entry name" value="CRP FAMILY TRANSCRIPTIONAL REGULATORY PROTEIN"/>
    <property type="match status" value="1"/>
</dbReference>
<dbReference type="InterPro" id="IPR018490">
    <property type="entry name" value="cNMP-bd_dom_sf"/>
</dbReference>
<dbReference type="PANTHER" id="PTHR24567:SF26">
    <property type="entry name" value="REGULATORY PROTEIN YEIL"/>
    <property type="match status" value="1"/>
</dbReference>
<feature type="domain" description="HTH crp-type" evidence="5">
    <location>
        <begin position="154"/>
        <end position="223"/>
    </location>
</feature>
<dbReference type="Pfam" id="PF13545">
    <property type="entry name" value="HTH_Crp_2"/>
    <property type="match status" value="1"/>
</dbReference>
<dbReference type="InterPro" id="IPR012318">
    <property type="entry name" value="HTH_CRP"/>
</dbReference>
<sequence>MDVSEKVLKAIQLSIFSRIRKESYEPLFKEGRIVKFSAGEVVHQAFEEATYAGLVLSGFFRLYLSSSSGRQATVRYARTGEVMGLVGAIANRGTIKESDDTYVQALSDSEVFAISFRDLREYGRRSPELSWIFAEECASRVYSVLRELYGLAFTSVKERLARHLLLTAVSRSEHPFLSVKMSQQDLADSIGTVREVIVRELRALKTAGLISSTGSKIEILNPEALLELFEKAD</sequence>
<evidence type="ECO:0000259" key="5">
    <source>
        <dbReference type="PROSITE" id="PS51063"/>
    </source>
</evidence>
<dbReference type="CDD" id="cd00038">
    <property type="entry name" value="CAP_ED"/>
    <property type="match status" value="1"/>
</dbReference>
<dbReference type="InterPro" id="IPR000595">
    <property type="entry name" value="cNMP-bd_dom"/>
</dbReference>
<dbReference type="InterPro" id="IPR050397">
    <property type="entry name" value="Env_Response_Regulators"/>
</dbReference>
<dbReference type="Pfam" id="PF00027">
    <property type="entry name" value="cNMP_binding"/>
    <property type="match status" value="1"/>
</dbReference>
<dbReference type="InterPro" id="IPR036388">
    <property type="entry name" value="WH-like_DNA-bd_sf"/>
</dbReference>
<dbReference type="RefSeq" id="WP_010409392.1">
    <property type="nucleotide sequence ID" value="NZ_MCRM02000001.1"/>
</dbReference>
<feature type="domain" description="Cyclic nucleotide-binding" evidence="4">
    <location>
        <begin position="15"/>
        <end position="121"/>
    </location>
</feature>
<organism evidence="6 7">
    <name type="scientific">Leptospira inadai serovar Lyme</name>
    <dbReference type="NCBI Taxonomy" id="293084"/>
    <lineage>
        <taxon>Bacteria</taxon>
        <taxon>Pseudomonadati</taxon>
        <taxon>Spirochaetota</taxon>
        <taxon>Spirochaetia</taxon>
        <taxon>Leptospirales</taxon>
        <taxon>Leptospiraceae</taxon>
        <taxon>Leptospira</taxon>
    </lineage>
</organism>
<evidence type="ECO:0000313" key="7">
    <source>
        <dbReference type="Proteomes" id="UP000094669"/>
    </source>
</evidence>
<evidence type="ECO:0000259" key="4">
    <source>
        <dbReference type="PROSITE" id="PS50042"/>
    </source>
</evidence>
<keyword evidence="3" id="KW-0804">Transcription</keyword>
<dbReference type="InterPro" id="IPR014710">
    <property type="entry name" value="RmlC-like_jellyroll"/>
</dbReference>
<name>A0ABX4YNB6_9LEPT</name>
<evidence type="ECO:0000256" key="3">
    <source>
        <dbReference type="ARBA" id="ARBA00023163"/>
    </source>
</evidence>
<dbReference type="InterPro" id="IPR036390">
    <property type="entry name" value="WH_DNA-bd_sf"/>
</dbReference>
<proteinExistence type="predicted"/>
<dbReference type="SUPFAM" id="SSF46785">
    <property type="entry name" value="Winged helix' DNA-binding domain"/>
    <property type="match status" value="1"/>
</dbReference>
<dbReference type="Gene3D" id="2.60.120.10">
    <property type="entry name" value="Jelly Rolls"/>
    <property type="match status" value="1"/>
</dbReference>
<protein>
    <submittedName>
        <fullName evidence="6">Crp/Fnr family transcriptional regulator</fullName>
    </submittedName>
</protein>
<dbReference type="PROSITE" id="PS51063">
    <property type="entry name" value="HTH_CRP_2"/>
    <property type="match status" value="1"/>
</dbReference>
<dbReference type="SMART" id="SM00100">
    <property type="entry name" value="cNMP"/>
    <property type="match status" value="1"/>
</dbReference>
<dbReference type="SMART" id="SM00419">
    <property type="entry name" value="HTH_CRP"/>
    <property type="match status" value="1"/>
</dbReference>
<dbReference type="Proteomes" id="UP000094669">
    <property type="component" value="Unassembled WGS sequence"/>
</dbReference>
<dbReference type="Gene3D" id="1.10.10.10">
    <property type="entry name" value="Winged helix-like DNA-binding domain superfamily/Winged helix DNA-binding domain"/>
    <property type="match status" value="1"/>
</dbReference>
<keyword evidence="7" id="KW-1185">Reference proteome</keyword>
<evidence type="ECO:0000256" key="1">
    <source>
        <dbReference type="ARBA" id="ARBA00023015"/>
    </source>
</evidence>
<dbReference type="EMBL" id="MCRM02000001">
    <property type="protein sequence ID" value="PNV76773.1"/>
    <property type="molecule type" value="Genomic_DNA"/>
</dbReference>
<dbReference type="PROSITE" id="PS50042">
    <property type="entry name" value="CNMP_BINDING_3"/>
    <property type="match status" value="1"/>
</dbReference>
<accession>A0ABX4YNB6</accession>
<evidence type="ECO:0000313" key="6">
    <source>
        <dbReference type="EMBL" id="PNV76773.1"/>
    </source>
</evidence>